<dbReference type="PANTHER" id="PTHR43877">
    <property type="entry name" value="AMINOALKYLPHOSPHONATE N-ACETYLTRANSFERASE-RELATED-RELATED"/>
    <property type="match status" value="1"/>
</dbReference>
<accession>A0A9W6SJ10</accession>
<organism evidence="4 5">
    <name type="scientific">Actinorhabdospora filicis</name>
    <dbReference type="NCBI Taxonomy" id="1785913"/>
    <lineage>
        <taxon>Bacteria</taxon>
        <taxon>Bacillati</taxon>
        <taxon>Actinomycetota</taxon>
        <taxon>Actinomycetes</taxon>
        <taxon>Micromonosporales</taxon>
        <taxon>Micromonosporaceae</taxon>
        <taxon>Actinorhabdospora</taxon>
    </lineage>
</organism>
<dbReference type="InterPro" id="IPR050832">
    <property type="entry name" value="Bact_Acetyltransf"/>
</dbReference>
<dbReference type="InterPro" id="IPR016181">
    <property type="entry name" value="Acyl_CoA_acyltransferase"/>
</dbReference>
<reference evidence="4" key="1">
    <citation type="submission" date="2023-03" db="EMBL/GenBank/DDBJ databases">
        <title>Actinorhabdospora filicis NBRC 111898.</title>
        <authorList>
            <person name="Ichikawa N."/>
            <person name="Sato H."/>
            <person name="Tonouchi N."/>
        </authorList>
    </citation>
    <scope>NUCLEOTIDE SEQUENCE</scope>
    <source>
        <strain evidence="4">NBRC 111898</strain>
    </source>
</reference>
<dbReference type="Proteomes" id="UP001165079">
    <property type="component" value="Unassembled WGS sequence"/>
</dbReference>
<keyword evidence="1" id="KW-0808">Transferase</keyword>
<dbReference type="SUPFAM" id="SSF55729">
    <property type="entry name" value="Acyl-CoA N-acyltransferases (Nat)"/>
    <property type="match status" value="1"/>
</dbReference>
<evidence type="ECO:0000256" key="2">
    <source>
        <dbReference type="ARBA" id="ARBA00023315"/>
    </source>
</evidence>
<keyword evidence="2" id="KW-0012">Acyltransferase</keyword>
<evidence type="ECO:0000313" key="4">
    <source>
        <dbReference type="EMBL" id="GLZ77954.1"/>
    </source>
</evidence>
<dbReference type="Gene3D" id="3.40.630.30">
    <property type="match status" value="1"/>
</dbReference>
<protein>
    <recommendedName>
        <fullName evidence="3">N-acetyltransferase domain-containing protein</fullName>
    </recommendedName>
</protein>
<dbReference type="InterPro" id="IPR000182">
    <property type="entry name" value="GNAT_dom"/>
</dbReference>
<dbReference type="GO" id="GO:0016747">
    <property type="term" value="F:acyltransferase activity, transferring groups other than amino-acyl groups"/>
    <property type="evidence" value="ECO:0007669"/>
    <property type="project" value="InterPro"/>
</dbReference>
<comment type="caution">
    <text evidence="4">The sequence shown here is derived from an EMBL/GenBank/DDBJ whole genome shotgun (WGS) entry which is preliminary data.</text>
</comment>
<dbReference type="PROSITE" id="PS51186">
    <property type="entry name" value="GNAT"/>
    <property type="match status" value="1"/>
</dbReference>
<evidence type="ECO:0000256" key="1">
    <source>
        <dbReference type="ARBA" id="ARBA00022679"/>
    </source>
</evidence>
<dbReference type="AlphaFoldDB" id="A0A9W6SJ10"/>
<name>A0A9W6SJ10_9ACTN</name>
<evidence type="ECO:0000259" key="3">
    <source>
        <dbReference type="PROSITE" id="PS51186"/>
    </source>
</evidence>
<dbReference type="Pfam" id="PF00583">
    <property type="entry name" value="Acetyltransf_1"/>
    <property type="match status" value="1"/>
</dbReference>
<proteinExistence type="predicted"/>
<dbReference type="CDD" id="cd04301">
    <property type="entry name" value="NAT_SF"/>
    <property type="match status" value="1"/>
</dbReference>
<evidence type="ECO:0000313" key="5">
    <source>
        <dbReference type="Proteomes" id="UP001165079"/>
    </source>
</evidence>
<sequence>MTTNDLGPLRAATTRDRDAVLHLWSLLFDEDEAGGPWRTHAAEWFTRSVGDPGNVRLPLIEAGGEIVATAIGTLELGVPNPQSPRGRAVRLANVITLPEHRGKGHGRALVLDVIEWARSIDADRLDLSATPEGQRLYDRLGFTLTSAPRMKLVL</sequence>
<gene>
    <name evidence="4" type="ORF">Afil01_27610</name>
</gene>
<keyword evidence="5" id="KW-1185">Reference proteome</keyword>
<dbReference type="RefSeq" id="WP_285663133.1">
    <property type="nucleotide sequence ID" value="NZ_BSTX01000002.1"/>
</dbReference>
<feature type="domain" description="N-acetyltransferase" evidence="3">
    <location>
        <begin position="7"/>
        <end position="154"/>
    </location>
</feature>
<dbReference type="EMBL" id="BSTX01000002">
    <property type="protein sequence ID" value="GLZ77954.1"/>
    <property type="molecule type" value="Genomic_DNA"/>
</dbReference>